<dbReference type="InterPro" id="IPR011006">
    <property type="entry name" value="CheY-like_superfamily"/>
</dbReference>
<dbReference type="SUPFAM" id="SSF46689">
    <property type="entry name" value="Homeodomain-like"/>
    <property type="match status" value="2"/>
</dbReference>
<evidence type="ECO:0000259" key="5">
    <source>
        <dbReference type="PROSITE" id="PS01124"/>
    </source>
</evidence>
<evidence type="ECO:0000256" key="4">
    <source>
        <dbReference type="PROSITE-ProRule" id="PRU00169"/>
    </source>
</evidence>
<dbReference type="InterPro" id="IPR001789">
    <property type="entry name" value="Sig_transdc_resp-reg_receiver"/>
</dbReference>
<dbReference type="SUPFAM" id="SSF52172">
    <property type="entry name" value="CheY-like"/>
    <property type="match status" value="1"/>
</dbReference>
<feature type="modified residue" description="4-aspartylphosphate" evidence="4">
    <location>
        <position position="55"/>
    </location>
</feature>
<dbReference type="Gene3D" id="1.10.10.60">
    <property type="entry name" value="Homeodomain-like"/>
    <property type="match status" value="2"/>
</dbReference>
<dbReference type="SMART" id="SM00342">
    <property type="entry name" value="HTH_ARAC"/>
    <property type="match status" value="1"/>
</dbReference>
<dbReference type="SMART" id="SM00448">
    <property type="entry name" value="REC"/>
    <property type="match status" value="1"/>
</dbReference>
<keyword evidence="1" id="KW-0805">Transcription regulation</keyword>
<sequence>MYRLLIVDDEPYIVSSLKDMFEDSDRMELDIYCAGSASEALDVMEKTRVDIVLSDIRMPGMSGLELLERVKGKWPACKVIFLSGHNEFTYVQAAMRHGIAGYLLKTDDEEEIVEAVRKAVDELGSEQAIQNLIESAHVQIKKALPMLQKDFLTSIVTESPVDEGACRRRFEELSIGLDAALPVMLVIGRVDRWPDDFTLTDKELMLFAVQNIAAEVLAHTADMVTVVSGRARFFWLVQPKRADTAVPIGADVSTRVIHELLDYVQAMSRKLLKLTISLSFTAQPFRWENLPQKYEALNRLLIRGLGDSEEMLLVERGDAYENDAPETASLRREKMTHLRQFRLNQLKTLIESGQQEAYFELLDDVLQQGSGDTFSDLQEIYYSIAVMLLSQINRWSVYAEIDKAYPVSRLLVMESHGSWPDACRFVRGISAGLFERLRQENTDRSNEVIRRLHEYIAGHIDGDLSLVRLADVVELNASYLCRFYKQQTGIGLSDYISELKLNAAKRMLSDTRMKISEIATRIGFESGYFSRYFKKETSLTPQEYREKVGGMRVAEPSRESSQ</sequence>
<keyword evidence="2" id="KW-0238">DNA-binding</keyword>
<feature type="domain" description="HTH araC/xylS-type" evidence="5">
    <location>
        <begin position="450"/>
        <end position="547"/>
    </location>
</feature>
<dbReference type="InterPro" id="IPR018060">
    <property type="entry name" value="HTH_AraC"/>
</dbReference>
<dbReference type="InterPro" id="IPR018062">
    <property type="entry name" value="HTH_AraC-typ_CS"/>
</dbReference>
<dbReference type="GO" id="GO:0000160">
    <property type="term" value="P:phosphorelay signal transduction system"/>
    <property type="evidence" value="ECO:0007669"/>
    <property type="project" value="InterPro"/>
</dbReference>
<feature type="domain" description="Response regulatory" evidence="6">
    <location>
        <begin position="3"/>
        <end position="120"/>
    </location>
</feature>
<keyword evidence="4" id="KW-0597">Phosphoprotein</keyword>
<evidence type="ECO:0000256" key="2">
    <source>
        <dbReference type="ARBA" id="ARBA00023125"/>
    </source>
</evidence>
<evidence type="ECO:0000259" key="6">
    <source>
        <dbReference type="PROSITE" id="PS50110"/>
    </source>
</evidence>
<comment type="caution">
    <text evidence="7">The sequence shown here is derived from an EMBL/GenBank/DDBJ whole genome shotgun (WGS) entry which is preliminary data.</text>
</comment>
<dbReference type="PROSITE" id="PS01124">
    <property type="entry name" value="HTH_ARAC_FAMILY_2"/>
    <property type="match status" value="1"/>
</dbReference>
<dbReference type="PROSITE" id="PS50110">
    <property type="entry name" value="RESPONSE_REGULATORY"/>
    <property type="match status" value="1"/>
</dbReference>
<organism evidence="7 8">
    <name type="scientific">Paenibacillus rhizosphaerae</name>
    <dbReference type="NCBI Taxonomy" id="297318"/>
    <lineage>
        <taxon>Bacteria</taxon>
        <taxon>Bacillati</taxon>
        <taxon>Bacillota</taxon>
        <taxon>Bacilli</taxon>
        <taxon>Bacillales</taxon>
        <taxon>Paenibacillaceae</taxon>
        <taxon>Paenibacillus</taxon>
    </lineage>
</organism>
<evidence type="ECO:0000313" key="7">
    <source>
        <dbReference type="EMBL" id="MBB3128451.1"/>
    </source>
</evidence>
<dbReference type="PANTHER" id="PTHR43280">
    <property type="entry name" value="ARAC-FAMILY TRANSCRIPTIONAL REGULATOR"/>
    <property type="match status" value="1"/>
</dbReference>
<dbReference type="GO" id="GO:0043565">
    <property type="term" value="F:sequence-specific DNA binding"/>
    <property type="evidence" value="ECO:0007669"/>
    <property type="project" value="InterPro"/>
</dbReference>
<dbReference type="Pfam" id="PF12833">
    <property type="entry name" value="HTH_18"/>
    <property type="match status" value="1"/>
</dbReference>
<reference evidence="7 8" key="1">
    <citation type="submission" date="2020-08" db="EMBL/GenBank/DDBJ databases">
        <title>Genomic Encyclopedia of Type Strains, Phase III (KMG-III): the genomes of soil and plant-associated and newly described type strains.</title>
        <authorList>
            <person name="Whitman W."/>
        </authorList>
    </citation>
    <scope>NUCLEOTIDE SEQUENCE [LARGE SCALE GENOMIC DNA]</scope>
    <source>
        <strain evidence="7 8">CECT 5831</strain>
    </source>
</reference>
<gene>
    <name evidence="7" type="ORF">FHS19_003105</name>
</gene>
<dbReference type="Proteomes" id="UP000517523">
    <property type="component" value="Unassembled WGS sequence"/>
</dbReference>
<name>A0A839TPF4_9BACL</name>
<dbReference type="PANTHER" id="PTHR43280:SF2">
    <property type="entry name" value="HTH-TYPE TRANSCRIPTIONAL REGULATOR EXSA"/>
    <property type="match status" value="1"/>
</dbReference>
<evidence type="ECO:0000256" key="3">
    <source>
        <dbReference type="ARBA" id="ARBA00023163"/>
    </source>
</evidence>
<accession>A0A839TPF4</accession>
<evidence type="ECO:0000313" key="8">
    <source>
        <dbReference type="Proteomes" id="UP000517523"/>
    </source>
</evidence>
<dbReference type="PROSITE" id="PS00041">
    <property type="entry name" value="HTH_ARAC_FAMILY_1"/>
    <property type="match status" value="1"/>
</dbReference>
<dbReference type="InterPro" id="IPR009057">
    <property type="entry name" value="Homeodomain-like_sf"/>
</dbReference>
<dbReference type="EMBL" id="JACHXJ010000002">
    <property type="protein sequence ID" value="MBB3128451.1"/>
    <property type="molecule type" value="Genomic_DNA"/>
</dbReference>
<protein>
    <submittedName>
        <fullName evidence="7">Two-component system response regulator YesN</fullName>
    </submittedName>
</protein>
<dbReference type="AlphaFoldDB" id="A0A839TPF4"/>
<keyword evidence="3" id="KW-0804">Transcription</keyword>
<proteinExistence type="predicted"/>
<dbReference type="GO" id="GO:0003700">
    <property type="term" value="F:DNA-binding transcription factor activity"/>
    <property type="evidence" value="ECO:0007669"/>
    <property type="project" value="InterPro"/>
</dbReference>
<dbReference type="Pfam" id="PF00072">
    <property type="entry name" value="Response_reg"/>
    <property type="match status" value="1"/>
</dbReference>
<dbReference type="Gene3D" id="3.40.50.2300">
    <property type="match status" value="1"/>
</dbReference>
<evidence type="ECO:0000256" key="1">
    <source>
        <dbReference type="ARBA" id="ARBA00023015"/>
    </source>
</evidence>
<dbReference type="RefSeq" id="WP_183582621.1">
    <property type="nucleotide sequence ID" value="NZ_JACHXJ010000002.1"/>
</dbReference>
<dbReference type="CDD" id="cd17536">
    <property type="entry name" value="REC_YesN-like"/>
    <property type="match status" value="1"/>
</dbReference>